<accession>A0A7J9I8Q0</accession>
<dbReference type="AlphaFoldDB" id="A0A7J9I8Q0"/>
<proteinExistence type="predicted"/>
<protein>
    <recommendedName>
        <fullName evidence="3">Reverse transcriptase zinc-binding domain-containing protein</fullName>
    </recommendedName>
</protein>
<reference evidence="1 2" key="1">
    <citation type="journal article" date="2019" name="Genome Biol. Evol.">
        <title>Insights into the evolution of the New World diploid cottons (Gossypium, subgenus Houzingenia) based on genome sequencing.</title>
        <authorList>
            <person name="Grover C.E."/>
            <person name="Arick M.A. 2nd"/>
            <person name="Thrash A."/>
            <person name="Conover J.L."/>
            <person name="Sanders W.S."/>
            <person name="Peterson D.G."/>
            <person name="Frelichowski J.E."/>
            <person name="Scheffler J.A."/>
            <person name="Scheffler B.E."/>
            <person name="Wendel J.F."/>
        </authorList>
    </citation>
    <scope>NUCLEOTIDE SEQUENCE [LARGE SCALE GENOMIC DNA]</scope>
    <source>
        <strain evidence="1">0</strain>
        <tissue evidence="1">Leaf</tissue>
    </source>
</reference>
<comment type="caution">
    <text evidence="1">The sequence shown here is derived from an EMBL/GenBank/DDBJ whole genome shotgun (WGS) entry which is preliminary data.</text>
</comment>
<dbReference type="EMBL" id="JABFAD010162404">
    <property type="protein sequence ID" value="MBA0817984.1"/>
    <property type="molecule type" value="Genomic_DNA"/>
</dbReference>
<dbReference type="Proteomes" id="UP000593560">
    <property type="component" value="Unassembled WGS sequence"/>
</dbReference>
<evidence type="ECO:0000313" key="1">
    <source>
        <dbReference type="EMBL" id="MBA0817984.1"/>
    </source>
</evidence>
<name>A0A7J9I8Q0_9ROSI</name>
<dbReference type="OrthoDB" id="985216at2759"/>
<evidence type="ECO:0000313" key="2">
    <source>
        <dbReference type="Proteomes" id="UP000593560"/>
    </source>
</evidence>
<organism evidence="1 2">
    <name type="scientific">Gossypium harknessii</name>
    <dbReference type="NCBI Taxonomy" id="34285"/>
    <lineage>
        <taxon>Eukaryota</taxon>
        <taxon>Viridiplantae</taxon>
        <taxon>Streptophyta</taxon>
        <taxon>Embryophyta</taxon>
        <taxon>Tracheophyta</taxon>
        <taxon>Spermatophyta</taxon>
        <taxon>Magnoliopsida</taxon>
        <taxon>eudicotyledons</taxon>
        <taxon>Gunneridae</taxon>
        <taxon>Pentapetalae</taxon>
        <taxon>rosids</taxon>
        <taxon>malvids</taxon>
        <taxon>Malvales</taxon>
        <taxon>Malvaceae</taxon>
        <taxon>Malvoideae</taxon>
        <taxon>Gossypium</taxon>
    </lineage>
</organism>
<sequence length="220" mass="25844">MNPFEGPNKLVWPWNDDGRCTGPQRVRHFIWFFLRVRLMTNFERFRRYLTDDSSRFLCGHWQETALHAVRDCPMAAHGRRKVIPNNAVNNFFAMDLTDSVKANPLNLHDFLFDDVNWPTFSGIICWRLWKNQNRLTLGSHHDSSISIVNISLGWAKSNKYRNIKETTGDELRRKYARYEGSWVAGFSRCIGICWVIQAEIWAVYEGVSLAWNKGFRGRVR</sequence>
<evidence type="ECO:0008006" key="3">
    <source>
        <dbReference type="Google" id="ProtNLM"/>
    </source>
</evidence>
<keyword evidence="2" id="KW-1185">Reference proteome</keyword>
<gene>
    <name evidence="1" type="ORF">Gohar_022232</name>
</gene>